<dbReference type="HAMAP" id="MF_00149">
    <property type="entry name" value="DNA_mis_repair"/>
    <property type="match status" value="1"/>
</dbReference>
<dbReference type="GO" id="GO:0005524">
    <property type="term" value="F:ATP binding"/>
    <property type="evidence" value="ECO:0007669"/>
    <property type="project" value="InterPro"/>
</dbReference>
<dbReference type="Pfam" id="PF13589">
    <property type="entry name" value="HATPase_c_3"/>
    <property type="match status" value="1"/>
</dbReference>
<keyword evidence="4 5" id="KW-0234">DNA repair</keyword>
<dbReference type="InterPro" id="IPR042121">
    <property type="entry name" value="MutL_C_regsub"/>
</dbReference>
<dbReference type="NCBIfam" id="TIGR00585">
    <property type="entry name" value="mutl"/>
    <property type="match status" value="1"/>
</dbReference>
<protein>
    <recommendedName>
        <fullName evidence="2 5">DNA mismatch repair protein MutL</fullName>
    </recommendedName>
</protein>
<dbReference type="InterPro" id="IPR020568">
    <property type="entry name" value="Ribosomal_Su5_D2-typ_SF"/>
</dbReference>
<dbReference type="EMBL" id="AP018042">
    <property type="protein sequence ID" value="BAX79770.1"/>
    <property type="molecule type" value="Genomic_DNA"/>
</dbReference>
<evidence type="ECO:0000313" key="9">
    <source>
        <dbReference type="Proteomes" id="UP000218267"/>
    </source>
</evidence>
<dbReference type="CDD" id="cd16926">
    <property type="entry name" value="HATPase_MutL-MLH-PMS-like"/>
    <property type="match status" value="1"/>
</dbReference>
<dbReference type="InterPro" id="IPR002099">
    <property type="entry name" value="MutL/Mlh/PMS"/>
</dbReference>
<comment type="similarity">
    <text evidence="1 5">Belongs to the DNA mismatch repair MutL/HexB family.</text>
</comment>
<dbReference type="PANTHER" id="PTHR10073:SF12">
    <property type="entry name" value="DNA MISMATCH REPAIR PROTEIN MLH1"/>
    <property type="match status" value="1"/>
</dbReference>
<evidence type="ECO:0000313" key="8">
    <source>
        <dbReference type="EMBL" id="BAX79770.1"/>
    </source>
</evidence>
<dbReference type="Gene3D" id="3.30.565.10">
    <property type="entry name" value="Histidine kinase-like ATPase, C-terminal domain"/>
    <property type="match status" value="1"/>
</dbReference>
<accession>A0A1Y1CHL0</accession>
<dbReference type="Proteomes" id="UP000218267">
    <property type="component" value="Chromosome"/>
</dbReference>
<keyword evidence="3 5" id="KW-0227">DNA damage</keyword>
<feature type="domain" description="DNA mismatch repair protein S5" evidence="7">
    <location>
        <begin position="209"/>
        <end position="327"/>
    </location>
</feature>
<evidence type="ECO:0000256" key="4">
    <source>
        <dbReference type="ARBA" id="ARBA00023204"/>
    </source>
</evidence>
<evidence type="ECO:0000256" key="5">
    <source>
        <dbReference type="HAMAP-Rule" id="MF_00149"/>
    </source>
</evidence>
<dbReference type="SMART" id="SM01340">
    <property type="entry name" value="DNA_mis_repair"/>
    <property type="match status" value="1"/>
</dbReference>
<evidence type="ECO:0000256" key="2">
    <source>
        <dbReference type="ARBA" id="ARBA00021975"/>
    </source>
</evidence>
<dbReference type="FunFam" id="3.30.565.10:FF:000003">
    <property type="entry name" value="DNA mismatch repair endonuclease MutL"/>
    <property type="match status" value="1"/>
</dbReference>
<name>A0A1Y1CHL0_9BACT</name>
<dbReference type="InterPro" id="IPR014721">
    <property type="entry name" value="Ribsml_uS5_D2-typ_fold_subgr"/>
</dbReference>
<dbReference type="Gene3D" id="3.30.1540.20">
    <property type="entry name" value="MutL, C-terminal domain, dimerisation subdomain"/>
    <property type="match status" value="1"/>
</dbReference>
<dbReference type="InterPro" id="IPR014790">
    <property type="entry name" value="MutL_C"/>
</dbReference>
<dbReference type="InterPro" id="IPR020667">
    <property type="entry name" value="DNA_mismatch_repair_MutL"/>
</dbReference>
<sequence>MSDLIQILPDNVANQIAAGEVVQRPASVVKELVENAIDAGGSSIKINLKDAGRTLIQVIDNGCGMSATDARLAFERHATSKIRKAKDLFAIRTMGFRGEALASIAAIANVELKTKRTEDELGTHIVISGSEEVSQEVSACSDGSNFIVKNLFYNVPARRKFLKANSTELRNIITEFHRIVLSHPAITFQLLHNDVEIYNLSASHIRQRIINVFGKGMNQRLISINTGTSIVNLTGFIGKPKNAKRNLGEQFFFVNNRYMRHPYFHKAIMQAYDKILPPETIPPYFIFFEVDPQIIDINIHPTKTEIKFEDERAIYQIIQASIREALGKFNIVPSIDFDEDNSLEIPVAGSNADNAEIAAPMIKVNPEFNPFEADLNYNPFDGEKSYNPFDEERRSFESNQFYQEFKAKTPPPQSVSPKKAVPEKWETLYEEPSKRESEAKLSQAAIDRENIPDYFQPQKPSEEFIQKKLQPQEQIQKAKNFFQLKNKYILTPIRSGLMIIDQRKAHERILFEKFINSLENHQGIAQQTLFPQTIELNASDYTLLQVIIEDVRALGFDIREFGKKTFVINGTPADIINCEPKELVENLLANYKSNQMDVKLKIRENLAKSLAKASALNYGKTLSNEEMSSIIDQLFACATPNFTPDGKAIISVLESQELESRFK</sequence>
<keyword evidence="9" id="KW-1185">Reference proteome</keyword>
<dbReference type="InterPro" id="IPR036890">
    <property type="entry name" value="HATPase_C_sf"/>
</dbReference>
<dbReference type="SUPFAM" id="SSF55874">
    <property type="entry name" value="ATPase domain of HSP90 chaperone/DNA topoisomerase II/histidine kinase"/>
    <property type="match status" value="1"/>
</dbReference>
<dbReference type="Pfam" id="PF01119">
    <property type="entry name" value="DNA_mis_repair"/>
    <property type="match status" value="1"/>
</dbReference>
<reference evidence="8 9" key="1">
    <citation type="journal article" date="2018" name="Mar. Genomics">
        <title>Complete genome sequence of Marinifilaceae bacterium strain SPP2, isolated from the Antarctic marine sediment.</title>
        <authorList>
            <person name="Watanabe M."/>
            <person name="Kojima H."/>
            <person name="Fukui M."/>
        </authorList>
    </citation>
    <scope>NUCLEOTIDE SEQUENCE [LARGE SCALE GENOMIC DNA]</scope>
    <source>
        <strain evidence="8 9">SPP2</strain>
    </source>
</reference>
<dbReference type="InterPro" id="IPR042120">
    <property type="entry name" value="MutL_C_dimsub"/>
</dbReference>
<dbReference type="GO" id="GO:0030983">
    <property type="term" value="F:mismatched DNA binding"/>
    <property type="evidence" value="ECO:0007669"/>
    <property type="project" value="InterPro"/>
</dbReference>
<proteinExistence type="inferred from homology"/>
<dbReference type="GO" id="GO:0016887">
    <property type="term" value="F:ATP hydrolysis activity"/>
    <property type="evidence" value="ECO:0007669"/>
    <property type="project" value="InterPro"/>
</dbReference>
<dbReference type="PROSITE" id="PS00058">
    <property type="entry name" value="DNA_MISMATCH_REPAIR_1"/>
    <property type="match status" value="1"/>
</dbReference>
<reference evidence="9" key="2">
    <citation type="journal article" date="2020" name="Antonie Van Leeuwenhoek">
        <title>Labilibaculum antarcticum sp. nov., a novel facultative anaerobic, psychrotorelant bacterium isolated from marine sediment of Antarctica.</title>
        <authorList>
            <person name="Watanabe M."/>
            <person name="Kojima H."/>
            <person name="Fukui M."/>
        </authorList>
    </citation>
    <scope>NUCLEOTIDE SEQUENCE [LARGE SCALE GENOMIC DNA]</scope>
    <source>
        <strain evidence="9">SPP2</strain>
    </source>
</reference>
<dbReference type="SMART" id="SM00853">
    <property type="entry name" value="MutL_C"/>
    <property type="match status" value="1"/>
</dbReference>
<dbReference type="AlphaFoldDB" id="A0A1Y1CHL0"/>
<evidence type="ECO:0000259" key="6">
    <source>
        <dbReference type="SMART" id="SM00853"/>
    </source>
</evidence>
<organism evidence="8 9">
    <name type="scientific">Labilibaculum antarcticum</name>
    <dbReference type="NCBI Taxonomy" id="1717717"/>
    <lineage>
        <taxon>Bacteria</taxon>
        <taxon>Pseudomonadati</taxon>
        <taxon>Bacteroidota</taxon>
        <taxon>Bacteroidia</taxon>
        <taxon>Marinilabiliales</taxon>
        <taxon>Marinifilaceae</taxon>
        <taxon>Labilibaculum</taxon>
    </lineage>
</organism>
<dbReference type="GO" id="GO:0032300">
    <property type="term" value="C:mismatch repair complex"/>
    <property type="evidence" value="ECO:0007669"/>
    <property type="project" value="InterPro"/>
</dbReference>
<dbReference type="CDD" id="cd00782">
    <property type="entry name" value="MutL_Trans"/>
    <property type="match status" value="1"/>
</dbReference>
<dbReference type="InterPro" id="IPR013507">
    <property type="entry name" value="DNA_mismatch_S5_2-like"/>
</dbReference>
<dbReference type="PANTHER" id="PTHR10073">
    <property type="entry name" value="DNA MISMATCH REPAIR PROTEIN MLH, PMS, MUTL"/>
    <property type="match status" value="1"/>
</dbReference>
<dbReference type="Gene3D" id="3.30.230.10">
    <property type="match status" value="1"/>
</dbReference>
<gene>
    <name evidence="5" type="primary">mutL</name>
    <name evidence="8" type="ORF">ALGA_1386</name>
</gene>
<dbReference type="InterPro" id="IPR037198">
    <property type="entry name" value="MutL_C_sf"/>
</dbReference>
<dbReference type="Gene3D" id="3.30.1370.100">
    <property type="entry name" value="MutL, C-terminal domain, regulatory subdomain"/>
    <property type="match status" value="1"/>
</dbReference>
<dbReference type="InterPro" id="IPR014762">
    <property type="entry name" value="DNA_mismatch_repair_CS"/>
</dbReference>
<feature type="domain" description="MutL C-terminal dimerisation" evidence="6">
    <location>
        <begin position="480"/>
        <end position="622"/>
    </location>
</feature>
<evidence type="ECO:0000259" key="7">
    <source>
        <dbReference type="SMART" id="SM01340"/>
    </source>
</evidence>
<dbReference type="GO" id="GO:0006298">
    <property type="term" value="P:mismatch repair"/>
    <property type="evidence" value="ECO:0007669"/>
    <property type="project" value="UniProtKB-UniRule"/>
</dbReference>
<dbReference type="OrthoDB" id="9763467at2"/>
<evidence type="ECO:0000256" key="3">
    <source>
        <dbReference type="ARBA" id="ARBA00022763"/>
    </source>
</evidence>
<dbReference type="SUPFAM" id="SSF54211">
    <property type="entry name" value="Ribosomal protein S5 domain 2-like"/>
    <property type="match status" value="1"/>
</dbReference>
<dbReference type="GO" id="GO:0140664">
    <property type="term" value="F:ATP-dependent DNA damage sensor activity"/>
    <property type="evidence" value="ECO:0007669"/>
    <property type="project" value="InterPro"/>
</dbReference>
<evidence type="ECO:0000256" key="1">
    <source>
        <dbReference type="ARBA" id="ARBA00006082"/>
    </source>
</evidence>
<comment type="function">
    <text evidence="5">This protein is involved in the repair of mismatches in DNA. It is required for dam-dependent methyl-directed DNA mismatch repair. May act as a 'molecular matchmaker', a protein that promotes the formation of a stable complex between two or more DNA-binding proteins in an ATP-dependent manner without itself being part of a final effector complex.</text>
</comment>
<dbReference type="KEGG" id="mbas:ALGA_1386"/>
<dbReference type="SUPFAM" id="SSF118116">
    <property type="entry name" value="DNA mismatch repair protein MutL"/>
    <property type="match status" value="1"/>
</dbReference>
<dbReference type="InterPro" id="IPR038973">
    <property type="entry name" value="MutL/Mlh/Pms-like"/>
</dbReference>
<dbReference type="RefSeq" id="WP_096428653.1">
    <property type="nucleotide sequence ID" value="NZ_AP018042.1"/>
</dbReference>
<dbReference type="Pfam" id="PF08676">
    <property type="entry name" value="MutL_C"/>
    <property type="match status" value="1"/>
</dbReference>